<dbReference type="EMBL" id="JARIHO010000150">
    <property type="protein sequence ID" value="KAJ7300875.1"/>
    <property type="molecule type" value="Genomic_DNA"/>
</dbReference>
<name>A0AAD6YX00_9AGAR</name>
<evidence type="ECO:0000313" key="2">
    <source>
        <dbReference type="Proteomes" id="UP001218218"/>
    </source>
</evidence>
<sequence length="202" mass="22308">MAPSFFQVWQAPLHLYHTLSSFSISYFWCTLFSSSSSSLSSTMSSALYWSPDELLGGPMSRHSSLVGDGDEWYRGCGVCLLQLSNWLRFIRLPVVRRVALATVNLNNVYHSYFLAGDGRLARFSARSGISGAFRLFRAKSSPGVLAGAIFVPILSVIKLKSGCQEWRDKCRGPRLCYTPVSNLQSSDDPLGVGVPFGRILPQ</sequence>
<protein>
    <submittedName>
        <fullName evidence="1">Uncharacterized protein</fullName>
    </submittedName>
</protein>
<dbReference type="Proteomes" id="UP001218218">
    <property type="component" value="Unassembled WGS sequence"/>
</dbReference>
<gene>
    <name evidence="1" type="ORF">DFH08DRAFT_907763</name>
</gene>
<dbReference type="AlphaFoldDB" id="A0AAD6YX00"/>
<reference evidence="1" key="1">
    <citation type="submission" date="2023-03" db="EMBL/GenBank/DDBJ databases">
        <title>Massive genome expansion in bonnet fungi (Mycena s.s.) driven by repeated elements and novel gene families across ecological guilds.</title>
        <authorList>
            <consortium name="Lawrence Berkeley National Laboratory"/>
            <person name="Harder C.B."/>
            <person name="Miyauchi S."/>
            <person name="Viragh M."/>
            <person name="Kuo A."/>
            <person name="Thoen E."/>
            <person name="Andreopoulos B."/>
            <person name="Lu D."/>
            <person name="Skrede I."/>
            <person name="Drula E."/>
            <person name="Henrissat B."/>
            <person name="Morin E."/>
            <person name="Kohler A."/>
            <person name="Barry K."/>
            <person name="LaButti K."/>
            <person name="Morin E."/>
            <person name="Salamov A."/>
            <person name="Lipzen A."/>
            <person name="Mereny Z."/>
            <person name="Hegedus B."/>
            <person name="Baldrian P."/>
            <person name="Stursova M."/>
            <person name="Weitz H."/>
            <person name="Taylor A."/>
            <person name="Grigoriev I.V."/>
            <person name="Nagy L.G."/>
            <person name="Martin F."/>
            <person name="Kauserud H."/>
        </authorList>
    </citation>
    <scope>NUCLEOTIDE SEQUENCE</scope>
    <source>
        <strain evidence="1">CBHHK002</strain>
    </source>
</reference>
<proteinExistence type="predicted"/>
<keyword evidence="2" id="KW-1185">Reference proteome</keyword>
<comment type="caution">
    <text evidence="1">The sequence shown here is derived from an EMBL/GenBank/DDBJ whole genome shotgun (WGS) entry which is preliminary data.</text>
</comment>
<evidence type="ECO:0000313" key="1">
    <source>
        <dbReference type="EMBL" id="KAJ7300875.1"/>
    </source>
</evidence>
<accession>A0AAD6YX00</accession>
<organism evidence="1 2">
    <name type="scientific">Mycena albidolilacea</name>
    <dbReference type="NCBI Taxonomy" id="1033008"/>
    <lineage>
        <taxon>Eukaryota</taxon>
        <taxon>Fungi</taxon>
        <taxon>Dikarya</taxon>
        <taxon>Basidiomycota</taxon>
        <taxon>Agaricomycotina</taxon>
        <taxon>Agaricomycetes</taxon>
        <taxon>Agaricomycetidae</taxon>
        <taxon>Agaricales</taxon>
        <taxon>Marasmiineae</taxon>
        <taxon>Mycenaceae</taxon>
        <taxon>Mycena</taxon>
    </lineage>
</organism>